<accession>A0A7T7BJH9</accession>
<sequence>MPEKTPPLRRLEFKSFQDRNGDRPSQTLIFHNNGSSWWIKFTVDWSLPEQVRGLGYFKRRFVFQEFLEAIDFGQLQLLDDTVTSITLSLTEQSQNSIMIRDGHQNPANSFIAVAHQMRCKIAEDPKRVTYPTLARERCLPIFEACCLQTVEIVAPTVSRVMFKQHTFAYKTIDRPIYEPEDTKHVMNEIGVLAELRGLPGIAQLVGLVVSENPYKTYPSTNMPAVITGFLLEYYSRGSLEQIFEDEFRFDALPIQWALQIGTALRSLHKRRRTHLDIKPSNIVLDANENAVLIDVSGTGGYVWEWLSPEMQILIQQNSETSPANTPFEARVATDCWAYGRLLSALAEKSGTPGINKKLQFIADGLTKAAPESRISLCDALAQLNEKV</sequence>
<dbReference type="EMBL" id="CP060774">
    <property type="protein sequence ID" value="QQK42082.1"/>
    <property type="molecule type" value="Genomic_DNA"/>
</dbReference>
<proteinExistence type="predicted"/>
<evidence type="ECO:0000256" key="3">
    <source>
        <dbReference type="ARBA" id="ARBA00022777"/>
    </source>
</evidence>
<dbReference type="InterPro" id="IPR011009">
    <property type="entry name" value="Kinase-like_dom_sf"/>
</dbReference>
<dbReference type="AlphaFoldDB" id="A0A7T7BJH9"/>
<gene>
    <name evidence="6" type="ORF">Pdw03_4936</name>
</gene>
<name>A0A7T7BJH9_PENDI</name>
<dbReference type="VEuPathDB" id="FungiDB:PDIP_31650"/>
<keyword evidence="2" id="KW-0547">Nucleotide-binding</keyword>
<keyword evidence="1" id="KW-0808">Transferase</keyword>
<dbReference type="PANTHER" id="PTHR44329">
    <property type="entry name" value="SERINE/THREONINE-PROTEIN KINASE TNNI3K-RELATED"/>
    <property type="match status" value="1"/>
</dbReference>
<keyword evidence="3 6" id="KW-0418">Kinase</keyword>
<dbReference type="OMA" id="HNNGSSW"/>
<dbReference type="SUPFAM" id="SSF56112">
    <property type="entry name" value="Protein kinase-like (PK-like)"/>
    <property type="match status" value="1"/>
</dbReference>
<evidence type="ECO:0000256" key="2">
    <source>
        <dbReference type="ARBA" id="ARBA00022741"/>
    </source>
</evidence>
<dbReference type="GO" id="GO:0004674">
    <property type="term" value="F:protein serine/threonine kinase activity"/>
    <property type="evidence" value="ECO:0007669"/>
    <property type="project" value="TreeGrafter"/>
</dbReference>
<organism evidence="6 7">
    <name type="scientific">Penicillium digitatum</name>
    <name type="common">Green mold</name>
    <dbReference type="NCBI Taxonomy" id="36651"/>
    <lineage>
        <taxon>Eukaryota</taxon>
        <taxon>Fungi</taxon>
        <taxon>Dikarya</taxon>
        <taxon>Ascomycota</taxon>
        <taxon>Pezizomycotina</taxon>
        <taxon>Eurotiomycetes</taxon>
        <taxon>Eurotiomycetidae</taxon>
        <taxon>Eurotiales</taxon>
        <taxon>Aspergillaceae</taxon>
        <taxon>Penicillium</taxon>
    </lineage>
</organism>
<evidence type="ECO:0000313" key="7">
    <source>
        <dbReference type="Proteomes" id="UP000595662"/>
    </source>
</evidence>
<dbReference type="SMART" id="SM00220">
    <property type="entry name" value="S_TKc"/>
    <property type="match status" value="1"/>
</dbReference>
<dbReference type="InterPro" id="IPR000719">
    <property type="entry name" value="Prot_kinase_dom"/>
</dbReference>
<dbReference type="PROSITE" id="PS50011">
    <property type="entry name" value="PROTEIN_KINASE_DOM"/>
    <property type="match status" value="1"/>
</dbReference>
<dbReference type="Pfam" id="PF00069">
    <property type="entry name" value="Pkinase"/>
    <property type="match status" value="1"/>
</dbReference>
<evidence type="ECO:0000256" key="1">
    <source>
        <dbReference type="ARBA" id="ARBA00022679"/>
    </source>
</evidence>
<dbReference type="GeneID" id="26231485"/>
<keyword evidence="4" id="KW-0067">ATP-binding</keyword>
<reference evidence="6 7" key="1">
    <citation type="submission" date="2020-08" db="EMBL/GenBank/DDBJ databases">
        <title>The completed genome sequence of the pathogenic ascomycete fungus Penicillium digitatum.</title>
        <authorList>
            <person name="Wang M."/>
        </authorList>
    </citation>
    <scope>NUCLEOTIDE SEQUENCE [LARGE SCALE GENOMIC DNA]</scope>
    <source>
        <strain evidence="6 7">PdW03</strain>
    </source>
</reference>
<feature type="domain" description="Protein kinase" evidence="5">
    <location>
        <begin position="61"/>
        <end position="387"/>
    </location>
</feature>
<evidence type="ECO:0000313" key="6">
    <source>
        <dbReference type="EMBL" id="QQK42082.1"/>
    </source>
</evidence>
<dbReference type="InterPro" id="IPR051681">
    <property type="entry name" value="Ser/Thr_Kinases-Pseudokinases"/>
</dbReference>
<dbReference type="Proteomes" id="UP000595662">
    <property type="component" value="Chromosome 1"/>
</dbReference>
<dbReference type="GO" id="GO:0005524">
    <property type="term" value="F:ATP binding"/>
    <property type="evidence" value="ECO:0007669"/>
    <property type="project" value="UniProtKB-KW"/>
</dbReference>
<dbReference type="Gene3D" id="3.30.200.20">
    <property type="entry name" value="Phosphorylase Kinase, domain 1"/>
    <property type="match status" value="1"/>
</dbReference>
<protein>
    <submittedName>
        <fullName evidence="6">CBL-interacting protein kinase</fullName>
    </submittedName>
</protein>
<dbReference type="PANTHER" id="PTHR44329:SF288">
    <property type="entry name" value="MITOGEN-ACTIVATED PROTEIN KINASE KINASE KINASE 20"/>
    <property type="match status" value="1"/>
</dbReference>
<evidence type="ECO:0000256" key="4">
    <source>
        <dbReference type="ARBA" id="ARBA00022840"/>
    </source>
</evidence>
<dbReference type="Gene3D" id="1.10.510.10">
    <property type="entry name" value="Transferase(Phosphotransferase) domain 1"/>
    <property type="match status" value="1"/>
</dbReference>
<dbReference type="KEGG" id="pdp:PDIP_31650"/>
<dbReference type="RefSeq" id="XP_014536074.1">
    <property type="nucleotide sequence ID" value="XM_014680588.1"/>
</dbReference>
<evidence type="ECO:0000259" key="5">
    <source>
        <dbReference type="PROSITE" id="PS50011"/>
    </source>
</evidence>